<keyword evidence="1 11" id="KW-0479">Metal-binding</keyword>
<dbReference type="Gene3D" id="3.40.50.300">
    <property type="entry name" value="P-loop containing nucleotide triphosphate hydrolases"/>
    <property type="match status" value="1"/>
</dbReference>
<dbReference type="PANTHER" id="PTHR32472:SF10">
    <property type="entry name" value="DNA REPAIR PROTEIN RADA-LIKE PROTEIN"/>
    <property type="match status" value="1"/>
</dbReference>
<dbReference type="InterPro" id="IPR003593">
    <property type="entry name" value="AAA+_ATPase"/>
</dbReference>
<keyword evidence="16" id="KW-1185">Reference proteome</keyword>
<evidence type="ECO:0000256" key="3">
    <source>
        <dbReference type="ARBA" id="ARBA00022763"/>
    </source>
</evidence>
<keyword evidence="3 11" id="KW-0227">DNA damage</keyword>
<evidence type="ECO:0000256" key="1">
    <source>
        <dbReference type="ARBA" id="ARBA00022723"/>
    </source>
</evidence>
<evidence type="ECO:0000256" key="13">
    <source>
        <dbReference type="RuleBase" id="RU003555"/>
    </source>
</evidence>
<keyword evidence="7 11" id="KW-0067">ATP-binding</keyword>
<evidence type="ECO:0000259" key="14">
    <source>
        <dbReference type="PROSITE" id="PS50162"/>
    </source>
</evidence>
<comment type="similarity">
    <text evidence="11 13">Belongs to the RecA family. RadA subfamily.</text>
</comment>
<dbReference type="InterPro" id="IPR041166">
    <property type="entry name" value="Rubredoxin_2"/>
</dbReference>
<dbReference type="Proteomes" id="UP001327219">
    <property type="component" value="Chromosome"/>
</dbReference>
<gene>
    <name evidence="11" type="primary">radA</name>
    <name evidence="15" type="ORF">Bandiella_00494</name>
</gene>
<dbReference type="InterPro" id="IPR027417">
    <property type="entry name" value="P-loop_NTPase"/>
</dbReference>
<dbReference type="SMART" id="SM00382">
    <property type="entry name" value="AAA"/>
    <property type="match status" value="1"/>
</dbReference>
<reference evidence="15 16" key="1">
    <citation type="submission" date="2022-11" db="EMBL/GenBank/DDBJ databases">
        <title>Host association and intracellularity evolved multiple times independently in the Rickettsiales.</title>
        <authorList>
            <person name="Castelli M."/>
            <person name="Nardi T."/>
            <person name="Gammuto L."/>
            <person name="Bellinzona G."/>
            <person name="Sabaneyeva E."/>
            <person name="Potekhin A."/>
            <person name="Serra V."/>
            <person name="Petroni G."/>
            <person name="Sassera D."/>
        </authorList>
    </citation>
    <scope>NUCLEOTIDE SEQUENCE [LARGE SCALE GENOMIC DNA]</scope>
    <source>
        <strain evidence="15 16">NDG2</strain>
    </source>
</reference>
<comment type="function">
    <text evidence="13">DNA-dependent ATPase involved in processing of recombination intermediates, plays a role in repairing DNA breaks. Stimulates the branch migration of RecA-mediated strand transfer reactions, allowing the 3' invading strand to extend heteroduplex DNA faster. Binds ssDNA in the presence of ADP but not other nucleotides, has ATPase activity that is stimulated by ssDNA and various branched DNA structures, but inhibited by SSB. Does not have RecA's homology-searching function.</text>
</comment>
<dbReference type="InterPro" id="IPR020588">
    <property type="entry name" value="RecA_ATP-bd"/>
</dbReference>
<evidence type="ECO:0000256" key="8">
    <source>
        <dbReference type="ARBA" id="ARBA00023016"/>
    </source>
</evidence>
<organism evidence="15 16">
    <name type="scientific">Candidatus Bandiella euplotis</name>
    <dbReference type="NCBI Taxonomy" id="1664265"/>
    <lineage>
        <taxon>Bacteria</taxon>
        <taxon>Pseudomonadati</taxon>
        <taxon>Pseudomonadota</taxon>
        <taxon>Alphaproteobacteria</taxon>
        <taxon>Rickettsiales</taxon>
        <taxon>Candidatus Midichloriaceae</taxon>
        <taxon>Candidatus Bandiella</taxon>
    </lineage>
</organism>
<evidence type="ECO:0000256" key="6">
    <source>
        <dbReference type="ARBA" id="ARBA00022833"/>
    </source>
</evidence>
<dbReference type="PROSITE" id="PS50162">
    <property type="entry name" value="RECA_2"/>
    <property type="match status" value="1"/>
</dbReference>
<dbReference type="PANTHER" id="PTHR32472">
    <property type="entry name" value="DNA REPAIR PROTEIN RADA"/>
    <property type="match status" value="1"/>
</dbReference>
<evidence type="ECO:0000256" key="2">
    <source>
        <dbReference type="ARBA" id="ARBA00022741"/>
    </source>
</evidence>
<dbReference type="SUPFAM" id="SSF52540">
    <property type="entry name" value="P-loop containing nucleoside triphosphate hydrolases"/>
    <property type="match status" value="1"/>
</dbReference>
<accession>A0ABZ0UJU9</accession>
<proteinExistence type="inferred from homology"/>
<feature type="domain" description="RecA family profile 1" evidence="14">
    <location>
        <begin position="65"/>
        <end position="214"/>
    </location>
</feature>
<dbReference type="InterPro" id="IPR020568">
    <property type="entry name" value="Ribosomal_Su5_D2-typ_SF"/>
</dbReference>
<dbReference type="CDD" id="cd01121">
    <property type="entry name" value="RadA_SMS_N"/>
    <property type="match status" value="1"/>
</dbReference>
<feature type="short sequence motif" description="RadA KNRFG motif" evidence="11">
    <location>
        <begin position="251"/>
        <end position="255"/>
    </location>
</feature>
<keyword evidence="9 11" id="KW-0238">DNA-binding</keyword>
<keyword evidence="5" id="KW-0378">Hydrolase</keyword>
<evidence type="ECO:0000256" key="7">
    <source>
        <dbReference type="ARBA" id="ARBA00022840"/>
    </source>
</evidence>
<dbReference type="InterPro" id="IPR004504">
    <property type="entry name" value="DNA_repair_RadA"/>
</dbReference>
<evidence type="ECO:0000256" key="4">
    <source>
        <dbReference type="ARBA" id="ARBA00022771"/>
    </source>
</evidence>
<dbReference type="NCBIfam" id="TIGR00416">
    <property type="entry name" value="sms"/>
    <property type="match status" value="1"/>
</dbReference>
<dbReference type="Pfam" id="PF18073">
    <property type="entry name" value="Zn_ribbon_LapB"/>
    <property type="match status" value="1"/>
</dbReference>
<evidence type="ECO:0000256" key="11">
    <source>
        <dbReference type="HAMAP-Rule" id="MF_01498"/>
    </source>
</evidence>
<evidence type="ECO:0000256" key="12">
    <source>
        <dbReference type="NCBIfam" id="TIGR00416"/>
    </source>
</evidence>
<keyword evidence="8 11" id="KW-0346">Stress response</keyword>
<dbReference type="EMBL" id="CP110820">
    <property type="protein sequence ID" value="WPX96383.1"/>
    <property type="molecule type" value="Genomic_DNA"/>
</dbReference>
<name>A0ABZ0UJU9_9RICK</name>
<evidence type="ECO:0000313" key="15">
    <source>
        <dbReference type="EMBL" id="WPX96383.1"/>
    </source>
</evidence>
<dbReference type="Gene3D" id="3.30.230.10">
    <property type="match status" value="1"/>
</dbReference>
<dbReference type="SUPFAM" id="SSF54211">
    <property type="entry name" value="Ribosomal protein S5 domain 2-like"/>
    <property type="match status" value="1"/>
</dbReference>
<evidence type="ECO:0000256" key="5">
    <source>
        <dbReference type="ARBA" id="ARBA00022801"/>
    </source>
</evidence>
<keyword evidence="10 11" id="KW-0234">DNA repair</keyword>
<sequence length="451" mass="49919">MSKNKMFVCQNCGTVFQKWQGKCDECGTWSSITEEILDSQISKKISRKDIISLSELSNLSDISVDFSRIDTNITEVNRLLGGGLVSSSAILIAGDPGIGKSTLILELCNKLANQDFTTIYISGEEALSQIKLRAERLGVLNKHIHIANTTSLEHLLAMVGKIKPLLLVIDSVQTLYFEKLDSPPGTISQIRICTHELIQVCKKNNVTLILIGHITKEGQIAGPKVLEHMVDVVLSFEGENTQQFRIIRATKNRYGSTNEIALFEMSSKGLHEVTNPSEIFLPQEKDGVDKQGSCIFASIEGTRTILLEVQALVVPSFLPTPRRATIGWDYNRLAMLIAVLNAKMNINLMNKEIYLNIVGGLKVNETAADLAVVASLISANKNISIPRDMIFFGEVGLSGEVRQVNNTENRLIEASKLGFKKAIIPSQRKKFSCNMEIIELKHINELKKVLI</sequence>
<protein>
    <recommendedName>
        <fullName evidence="11 12">DNA repair protein RadA</fullName>
    </recommendedName>
</protein>
<keyword evidence="2 11" id="KW-0547">Nucleotide-binding</keyword>
<evidence type="ECO:0000313" key="16">
    <source>
        <dbReference type="Proteomes" id="UP001327219"/>
    </source>
</evidence>
<evidence type="ECO:0000256" key="9">
    <source>
        <dbReference type="ARBA" id="ARBA00023125"/>
    </source>
</evidence>
<feature type="binding site" evidence="11">
    <location>
        <begin position="94"/>
        <end position="101"/>
    </location>
    <ligand>
        <name>ATP</name>
        <dbReference type="ChEBI" id="CHEBI:30616"/>
    </ligand>
</feature>
<dbReference type="Pfam" id="PF13541">
    <property type="entry name" value="ChlI"/>
    <property type="match status" value="1"/>
</dbReference>
<keyword evidence="4 13" id="KW-0863">Zinc-finger</keyword>
<comment type="domain">
    <text evidence="11">The middle region has homology to RecA with ATPase motifs including the RadA KNRFG motif, while the C-terminus is homologous to Lon protease.</text>
</comment>
<dbReference type="InterPro" id="IPR014721">
    <property type="entry name" value="Ribsml_uS5_D2-typ_fold_subgr"/>
</dbReference>
<feature type="region of interest" description="Lon-protease-like" evidence="11">
    <location>
        <begin position="352"/>
        <end position="451"/>
    </location>
</feature>
<keyword evidence="6 13" id="KW-0862">Zinc</keyword>
<evidence type="ECO:0000256" key="10">
    <source>
        <dbReference type="ARBA" id="ARBA00023204"/>
    </source>
</evidence>
<dbReference type="PRINTS" id="PR01874">
    <property type="entry name" value="DNAREPAIRADA"/>
</dbReference>
<dbReference type="Pfam" id="PF13481">
    <property type="entry name" value="AAA_25"/>
    <property type="match status" value="1"/>
</dbReference>
<dbReference type="HAMAP" id="MF_01498">
    <property type="entry name" value="RadA_bact"/>
    <property type="match status" value="1"/>
</dbReference>
<comment type="function">
    <text evidence="11">Plays a role in repairing double-strand DNA breaks, probably involving stabilizing or processing branched DNA or blocked replication forks.</text>
</comment>